<keyword evidence="4" id="KW-1185">Reference proteome</keyword>
<accession>A0A0M6ZYQ2</accession>
<protein>
    <recommendedName>
        <fullName evidence="2">HEPN AbiU2-like domain-containing protein</fullName>
    </recommendedName>
</protein>
<dbReference type="InterPro" id="IPR040704">
    <property type="entry name" value="HEPN_AbiU2"/>
</dbReference>
<dbReference type="RefSeq" id="WP_055671082.1">
    <property type="nucleotide sequence ID" value="NZ_CXWD01000004.1"/>
</dbReference>
<feature type="compositionally biased region" description="Basic and acidic residues" evidence="1">
    <location>
        <begin position="277"/>
        <end position="301"/>
    </location>
</feature>
<evidence type="ECO:0000313" key="4">
    <source>
        <dbReference type="Proteomes" id="UP000053235"/>
    </source>
</evidence>
<gene>
    <name evidence="3" type="ORF">LAX5112_01246</name>
</gene>
<dbReference type="EMBL" id="CXWD01000004">
    <property type="protein sequence ID" value="CTQ67170.1"/>
    <property type="molecule type" value="Genomic_DNA"/>
</dbReference>
<dbReference type="OrthoDB" id="8232783at2"/>
<feature type="region of interest" description="Disordered" evidence="1">
    <location>
        <begin position="273"/>
        <end position="301"/>
    </location>
</feature>
<reference evidence="4" key="1">
    <citation type="submission" date="2015-07" db="EMBL/GenBank/DDBJ databases">
        <authorList>
            <person name="Rodrigo-Torres Lidia"/>
            <person name="Arahal R.David."/>
        </authorList>
    </citation>
    <scope>NUCLEOTIDE SEQUENCE [LARGE SCALE GENOMIC DNA]</scope>
    <source>
        <strain evidence="4">CECT 5112</strain>
    </source>
</reference>
<organism evidence="3 4">
    <name type="scientific">Roseibium alexandrii</name>
    <dbReference type="NCBI Taxonomy" id="388408"/>
    <lineage>
        <taxon>Bacteria</taxon>
        <taxon>Pseudomonadati</taxon>
        <taxon>Pseudomonadota</taxon>
        <taxon>Alphaproteobacteria</taxon>
        <taxon>Hyphomicrobiales</taxon>
        <taxon>Stappiaceae</taxon>
        <taxon>Roseibium</taxon>
    </lineage>
</organism>
<evidence type="ECO:0000313" key="3">
    <source>
        <dbReference type="EMBL" id="CTQ67170.1"/>
    </source>
</evidence>
<dbReference type="Proteomes" id="UP000053235">
    <property type="component" value="Unassembled WGS sequence"/>
</dbReference>
<evidence type="ECO:0000256" key="1">
    <source>
        <dbReference type="SAM" id="MobiDB-lite"/>
    </source>
</evidence>
<dbReference type="AlphaFoldDB" id="A0A0M6ZYQ2"/>
<name>A0A0M6ZYQ2_9HYPH</name>
<evidence type="ECO:0000259" key="2">
    <source>
        <dbReference type="Pfam" id="PF18734"/>
    </source>
</evidence>
<proteinExistence type="predicted"/>
<feature type="domain" description="HEPN AbiU2-like" evidence="2">
    <location>
        <begin position="57"/>
        <end position="249"/>
    </location>
</feature>
<sequence length="301" mass="34865">MKLKEIWSVLLSWACKHLTRLARKCDRRPWDGWTPEQRLDRAKEVTRKCVDLINLNIALNEANKVIAYSQDFRDQINLPQSKAGHALSLLVDTSLHYEFIRLSALWDSAAENQYSIPTIVELIAPKEVQRLIVDAMPGGLPGNFSQKDEQSQQYWLKKSDEAKAERQAEARVILKKRIKQVRQMTGDRDLRGFRQLRNQHLAHALERLKNVDPSKKLPAILGKETELLSKTCEILDDLYGVVNGSGFTSEKAYRDMWRPRIEELWLNCRFDVPTPDEPPRARSVEERLQKLKEVDPKEGDE</sequence>
<dbReference type="Pfam" id="PF18734">
    <property type="entry name" value="HEPN_AbiU2"/>
    <property type="match status" value="1"/>
</dbReference>
<dbReference type="STRING" id="388408.LAX5112_01246"/>